<dbReference type="KEGG" id="pti:PHATRDRAFT_34157"/>
<dbReference type="RefSeq" id="XP_002178391.1">
    <property type="nucleotide sequence ID" value="XM_002178355.1"/>
</dbReference>
<keyword evidence="1" id="KW-0732">Signal</keyword>
<dbReference type="Proteomes" id="UP000000759">
    <property type="component" value="Chromosome 4"/>
</dbReference>
<dbReference type="InParanoid" id="B7FUW4"/>
<name>B7FUW4_PHATC</name>
<evidence type="ECO:0008006" key="4">
    <source>
        <dbReference type="Google" id="ProtNLM"/>
    </source>
</evidence>
<sequence>MSCCTPPVFVLILLLLSSIVVCSDAWALVPTTTPRRWARRTRTTRGHPGVSPDRRRVFVDMVGSHRDAEELVETTETIYTPEEQQRIAEIHAEASAENGTLRDAVQQALPTLPPGLILKLGRSTSHSHERVQQVALELEHIMDARVQQAKETLKSLLDAGEIRKLDSLIGQAQRDGKLDVPFFNVIQANLRDAMATAEVAQEGEANRAQVLQHIYTRCQEEMEKAIPPGVALLNKVLRTEQASIRRNLYDHYLTPQKNVVRTPDGREVKLQGEKPVLVQLDTFVSAIADAVKQIRTVEVAGATDRATAANLVESCRTIAKEARVVIGEKYGVPSDELQAFELGLQPVFRPDSPESPYVKGET</sequence>
<keyword evidence="3" id="KW-1185">Reference proteome</keyword>
<proteinExistence type="predicted"/>
<dbReference type="AlphaFoldDB" id="B7FUW4"/>
<reference evidence="2 3" key="1">
    <citation type="journal article" date="2008" name="Nature">
        <title>The Phaeodactylum genome reveals the evolutionary history of diatom genomes.</title>
        <authorList>
            <person name="Bowler C."/>
            <person name="Allen A.E."/>
            <person name="Badger J.H."/>
            <person name="Grimwood J."/>
            <person name="Jabbari K."/>
            <person name="Kuo A."/>
            <person name="Maheswari U."/>
            <person name="Martens C."/>
            <person name="Maumus F."/>
            <person name="Otillar R.P."/>
            <person name="Rayko E."/>
            <person name="Salamov A."/>
            <person name="Vandepoele K."/>
            <person name="Beszteri B."/>
            <person name="Gruber A."/>
            <person name="Heijde M."/>
            <person name="Katinka M."/>
            <person name="Mock T."/>
            <person name="Valentin K."/>
            <person name="Verret F."/>
            <person name="Berges J.A."/>
            <person name="Brownlee C."/>
            <person name="Cadoret J.P."/>
            <person name="Chiovitti A."/>
            <person name="Choi C.J."/>
            <person name="Coesel S."/>
            <person name="De Martino A."/>
            <person name="Detter J.C."/>
            <person name="Durkin C."/>
            <person name="Falciatore A."/>
            <person name="Fournet J."/>
            <person name="Haruta M."/>
            <person name="Huysman M.J."/>
            <person name="Jenkins B.D."/>
            <person name="Jiroutova K."/>
            <person name="Jorgensen R.E."/>
            <person name="Joubert Y."/>
            <person name="Kaplan A."/>
            <person name="Kroger N."/>
            <person name="Kroth P.G."/>
            <person name="La Roche J."/>
            <person name="Lindquist E."/>
            <person name="Lommer M."/>
            <person name="Martin-Jezequel V."/>
            <person name="Lopez P.J."/>
            <person name="Lucas S."/>
            <person name="Mangogna M."/>
            <person name="McGinnis K."/>
            <person name="Medlin L.K."/>
            <person name="Montsant A."/>
            <person name="Oudot-Le Secq M.P."/>
            <person name="Napoli C."/>
            <person name="Obornik M."/>
            <person name="Parker M.S."/>
            <person name="Petit J.L."/>
            <person name="Porcel B.M."/>
            <person name="Poulsen N."/>
            <person name="Robison M."/>
            <person name="Rychlewski L."/>
            <person name="Rynearson T.A."/>
            <person name="Schmutz J."/>
            <person name="Shapiro H."/>
            <person name="Siaut M."/>
            <person name="Stanley M."/>
            <person name="Sussman M.R."/>
            <person name="Taylor A.R."/>
            <person name="Vardi A."/>
            <person name="von Dassow P."/>
            <person name="Vyverman W."/>
            <person name="Willis A."/>
            <person name="Wyrwicz L.S."/>
            <person name="Rokhsar D.S."/>
            <person name="Weissenbach J."/>
            <person name="Armbrust E.V."/>
            <person name="Green B.R."/>
            <person name="Van de Peer Y."/>
            <person name="Grigoriev I.V."/>
        </authorList>
    </citation>
    <scope>NUCLEOTIDE SEQUENCE [LARGE SCALE GENOMIC DNA]</scope>
    <source>
        <strain evidence="2 3">CCAP 1055/1</strain>
    </source>
</reference>
<evidence type="ECO:0000256" key="1">
    <source>
        <dbReference type="SAM" id="SignalP"/>
    </source>
</evidence>
<feature type="signal peptide" evidence="1">
    <location>
        <begin position="1"/>
        <end position="25"/>
    </location>
</feature>
<dbReference type="OrthoDB" id="196020at2759"/>
<protein>
    <recommendedName>
        <fullName evidence="4">Secreted protein</fullName>
    </recommendedName>
</protein>
<dbReference type="PaxDb" id="2850-Phatr34157"/>
<dbReference type="EMBL" id="CM000607">
    <property type="protein sequence ID" value="EEC50056.1"/>
    <property type="molecule type" value="Genomic_DNA"/>
</dbReference>
<dbReference type="eggNOG" id="ENOG502S7V7">
    <property type="taxonomic scope" value="Eukaryota"/>
</dbReference>
<evidence type="ECO:0000313" key="3">
    <source>
        <dbReference type="Proteomes" id="UP000000759"/>
    </source>
</evidence>
<reference evidence="3" key="2">
    <citation type="submission" date="2008-08" db="EMBL/GenBank/DDBJ databases">
        <authorList>
            <consortium name="Diatom Consortium"/>
            <person name="Grigoriev I."/>
            <person name="Grimwood J."/>
            <person name="Kuo A."/>
            <person name="Otillar R.P."/>
            <person name="Salamov A."/>
            <person name="Detter J.C."/>
            <person name="Lindquist E."/>
            <person name="Shapiro H."/>
            <person name="Lucas S."/>
            <person name="Glavina del Rio T."/>
            <person name="Pitluck S."/>
            <person name="Rokhsar D."/>
            <person name="Bowler C."/>
        </authorList>
    </citation>
    <scope>GENOME REANNOTATION</scope>
    <source>
        <strain evidence="3">CCAP 1055/1</strain>
    </source>
</reference>
<feature type="chain" id="PRO_5002855360" description="Secreted protein" evidence="1">
    <location>
        <begin position="26"/>
        <end position="362"/>
    </location>
</feature>
<evidence type="ECO:0000313" key="2">
    <source>
        <dbReference type="EMBL" id="EEC50056.1"/>
    </source>
</evidence>
<dbReference type="GeneID" id="7197657"/>
<dbReference type="HOGENOM" id="CLU_766104_0_0_1"/>
<accession>B7FUW4</accession>
<gene>
    <name evidence="2" type="ORF">PHATRDRAFT_34157</name>
</gene>
<organism evidence="2 3">
    <name type="scientific">Phaeodactylum tricornutum (strain CCAP 1055/1)</name>
    <dbReference type="NCBI Taxonomy" id="556484"/>
    <lineage>
        <taxon>Eukaryota</taxon>
        <taxon>Sar</taxon>
        <taxon>Stramenopiles</taxon>
        <taxon>Ochrophyta</taxon>
        <taxon>Bacillariophyta</taxon>
        <taxon>Bacillariophyceae</taxon>
        <taxon>Bacillariophycidae</taxon>
        <taxon>Naviculales</taxon>
        <taxon>Phaeodactylaceae</taxon>
        <taxon>Phaeodactylum</taxon>
    </lineage>
</organism>